<dbReference type="PANTHER" id="PTHR42788:SF7">
    <property type="entry name" value="NITRATE ABC TRANSPORTER ATP-BINDING PROTEIN"/>
    <property type="match status" value="1"/>
</dbReference>
<dbReference type="GO" id="GO:0005886">
    <property type="term" value="C:plasma membrane"/>
    <property type="evidence" value="ECO:0007669"/>
    <property type="project" value="UniProtKB-SubCell"/>
</dbReference>
<keyword evidence="6" id="KW-0472">Membrane</keyword>
<gene>
    <name evidence="8" type="ORF">SAMN05216180_0745</name>
</gene>
<evidence type="ECO:0000256" key="2">
    <source>
        <dbReference type="ARBA" id="ARBA00022448"/>
    </source>
</evidence>
<name>A0A1H7ZNR1_9FIRM</name>
<feature type="domain" description="ABC transporter" evidence="7">
    <location>
        <begin position="2"/>
        <end position="249"/>
    </location>
</feature>
<evidence type="ECO:0000256" key="4">
    <source>
        <dbReference type="ARBA" id="ARBA00022741"/>
    </source>
</evidence>
<dbReference type="PROSITE" id="PS50893">
    <property type="entry name" value="ABC_TRANSPORTER_2"/>
    <property type="match status" value="1"/>
</dbReference>
<dbReference type="Gene3D" id="3.40.50.300">
    <property type="entry name" value="P-loop containing nucleotide triphosphate hydrolases"/>
    <property type="match status" value="1"/>
</dbReference>
<proteinExistence type="predicted"/>
<protein>
    <submittedName>
        <fullName evidence="8">Putative ABC transport system ATP-binding protein</fullName>
    </submittedName>
</protein>
<dbReference type="SUPFAM" id="SSF52540">
    <property type="entry name" value="P-loop containing nucleoside triphosphate hydrolases"/>
    <property type="match status" value="1"/>
</dbReference>
<dbReference type="PANTHER" id="PTHR42788">
    <property type="entry name" value="TAURINE IMPORT ATP-BINDING PROTEIN-RELATED"/>
    <property type="match status" value="1"/>
</dbReference>
<accession>A0A1H7ZNR1</accession>
<dbReference type="AlphaFoldDB" id="A0A1H7ZNR1"/>
<dbReference type="STRING" id="474960.SAMN05216180_0745"/>
<evidence type="ECO:0000256" key="5">
    <source>
        <dbReference type="ARBA" id="ARBA00022840"/>
    </source>
</evidence>
<keyword evidence="9" id="KW-1185">Reference proteome</keyword>
<dbReference type="EMBL" id="FOCG01000001">
    <property type="protein sequence ID" value="SEM59077.1"/>
    <property type="molecule type" value="Genomic_DNA"/>
</dbReference>
<dbReference type="Proteomes" id="UP000199158">
    <property type="component" value="Unassembled WGS sequence"/>
</dbReference>
<dbReference type="InterPro" id="IPR017871">
    <property type="entry name" value="ABC_transporter-like_CS"/>
</dbReference>
<dbReference type="InterPro" id="IPR050166">
    <property type="entry name" value="ABC_transporter_ATP-bind"/>
</dbReference>
<dbReference type="InterPro" id="IPR003593">
    <property type="entry name" value="AAA+_ATPase"/>
</dbReference>
<evidence type="ECO:0000256" key="3">
    <source>
        <dbReference type="ARBA" id="ARBA00022475"/>
    </source>
</evidence>
<reference evidence="8 9" key="1">
    <citation type="submission" date="2016-10" db="EMBL/GenBank/DDBJ databases">
        <authorList>
            <person name="de Groot N.N."/>
        </authorList>
    </citation>
    <scope>NUCLEOTIDE SEQUENCE [LARGE SCALE GENOMIC DNA]</scope>
    <source>
        <strain evidence="8 9">CGMCC 1.5070</strain>
    </source>
</reference>
<keyword evidence="2" id="KW-0813">Transport</keyword>
<dbReference type="RefSeq" id="WP_092751753.1">
    <property type="nucleotide sequence ID" value="NZ_FOCG01000001.1"/>
</dbReference>
<evidence type="ECO:0000313" key="8">
    <source>
        <dbReference type="EMBL" id="SEM59077.1"/>
    </source>
</evidence>
<organism evidence="8 9">
    <name type="scientific">Hydrogenoanaerobacterium saccharovorans</name>
    <dbReference type="NCBI Taxonomy" id="474960"/>
    <lineage>
        <taxon>Bacteria</taxon>
        <taxon>Bacillati</taxon>
        <taxon>Bacillota</taxon>
        <taxon>Clostridia</taxon>
        <taxon>Eubacteriales</taxon>
        <taxon>Oscillospiraceae</taxon>
        <taxon>Hydrogenoanaerobacterium</taxon>
    </lineage>
</organism>
<comment type="subcellular location">
    <subcellularLocation>
        <location evidence="1">Cell membrane</location>
        <topology evidence="1">Peripheral membrane protein</topology>
    </subcellularLocation>
</comment>
<dbReference type="GO" id="GO:0005524">
    <property type="term" value="F:ATP binding"/>
    <property type="evidence" value="ECO:0007669"/>
    <property type="project" value="UniProtKB-KW"/>
</dbReference>
<dbReference type="InterPro" id="IPR003439">
    <property type="entry name" value="ABC_transporter-like_ATP-bd"/>
</dbReference>
<dbReference type="PROSITE" id="PS00211">
    <property type="entry name" value="ABC_TRANSPORTER_1"/>
    <property type="match status" value="1"/>
</dbReference>
<dbReference type="Pfam" id="PF00005">
    <property type="entry name" value="ABC_tran"/>
    <property type="match status" value="1"/>
</dbReference>
<evidence type="ECO:0000256" key="6">
    <source>
        <dbReference type="ARBA" id="ARBA00023136"/>
    </source>
</evidence>
<keyword evidence="5 8" id="KW-0067">ATP-binding</keyword>
<dbReference type="SMART" id="SM00382">
    <property type="entry name" value="AAA"/>
    <property type="match status" value="1"/>
</dbReference>
<sequence>MLQLNNINKTFNIGTLNEKKALSNISLTLEDGDFVSIIGGNGAGKSTLFNAIAGTFLCDTGNIRLDNLDITMMPEYKRAKYIGRLFQDPMRSTAPSMTIEENLALCYQRGTHRGLGVGIKKKDVYFFKQCLSELGLGLEDRLKTKMGLLSGGQRQAVTLLMATIVTPKLLLLDEHTAALDPATAEKVITITRQIVAKNHITTMMITHNIQSALELGNRTIMMDDGEIIMDISGEERNNMTVEKLIQMFTQKRGKKLDNDRMLLL</sequence>
<dbReference type="OrthoDB" id="9776369at2"/>
<evidence type="ECO:0000256" key="1">
    <source>
        <dbReference type="ARBA" id="ARBA00004202"/>
    </source>
</evidence>
<dbReference type="GO" id="GO:0016887">
    <property type="term" value="F:ATP hydrolysis activity"/>
    <property type="evidence" value="ECO:0007669"/>
    <property type="project" value="InterPro"/>
</dbReference>
<keyword evidence="4" id="KW-0547">Nucleotide-binding</keyword>
<evidence type="ECO:0000313" key="9">
    <source>
        <dbReference type="Proteomes" id="UP000199158"/>
    </source>
</evidence>
<keyword evidence="3" id="KW-1003">Cell membrane</keyword>
<dbReference type="InterPro" id="IPR027417">
    <property type="entry name" value="P-loop_NTPase"/>
</dbReference>
<evidence type="ECO:0000259" key="7">
    <source>
        <dbReference type="PROSITE" id="PS50893"/>
    </source>
</evidence>